<proteinExistence type="predicted"/>
<evidence type="ECO:0000313" key="1">
    <source>
        <dbReference type="EMBL" id="HJF86162.1"/>
    </source>
</evidence>
<sequence>MRTAVYDLISDAKRYDSGEFDAIRRSSVTIRTLLYDHKNTHGHNSLSILSQLGLKDSMKFATYFKKSYSDSHADYSYFKTARFDVPDFVTPSKRYYDTYLFAPNYIYEPDYWLPFKKWWTSRLITLDFIEEQFSLTRQNIIMTEANQDGGAHFDSELQPYYRWLRDGATGPTIQNIYDEKLYKGLCGGNIKALKDEDYIFKPRDINLAMTRQIVHETLLSLMQLHHLTFKINYNPDFLHNINSRLNYAFIQIGLRK</sequence>
<accession>A0A921HQV8</accession>
<reference evidence="1" key="2">
    <citation type="submission" date="2021-09" db="EMBL/GenBank/DDBJ databases">
        <authorList>
            <person name="Gilroy R."/>
        </authorList>
    </citation>
    <scope>NUCLEOTIDE SEQUENCE</scope>
    <source>
        <strain evidence="1">7886</strain>
    </source>
</reference>
<reference evidence="1" key="1">
    <citation type="journal article" date="2021" name="PeerJ">
        <title>Extensive microbial diversity within the chicken gut microbiome revealed by metagenomics and culture.</title>
        <authorList>
            <person name="Gilroy R."/>
            <person name="Ravi A."/>
            <person name="Getino M."/>
            <person name="Pursley I."/>
            <person name="Horton D.L."/>
            <person name="Alikhan N.F."/>
            <person name="Baker D."/>
            <person name="Gharbi K."/>
            <person name="Hall N."/>
            <person name="Watson M."/>
            <person name="Adriaenssens E.M."/>
            <person name="Foster-Nyarko E."/>
            <person name="Jarju S."/>
            <person name="Secka A."/>
            <person name="Antonio M."/>
            <person name="Oren A."/>
            <person name="Chaudhuri R.R."/>
            <person name="La Ragione R."/>
            <person name="Hildebrand F."/>
            <person name="Pallen M.J."/>
        </authorList>
    </citation>
    <scope>NUCLEOTIDE SEQUENCE</scope>
    <source>
        <strain evidence="1">7886</strain>
    </source>
</reference>
<dbReference type="Proteomes" id="UP000747013">
    <property type="component" value="Unassembled WGS sequence"/>
</dbReference>
<evidence type="ECO:0000313" key="2">
    <source>
        <dbReference type="Proteomes" id="UP000747013"/>
    </source>
</evidence>
<protein>
    <submittedName>
        <fullName evidence="1">Uncharacterized protein</fullName>
    </submittedName>
</protein>
<comment type="caution">
    <text evidence="1">The sequence shown here is derived from an EMBL/GenBank/DDBJ whole genome shotgun (WGS) entry which is preliminary data.</text>
</comment>
<dbReference type="EMBL" id="DYWC01000043">
    <property type="protein sequence ID" value="HJF86162.1"/>
    <property type="molecule type" value="Genomic_DNA"/>
</dbReference>
<organism evidence="1 2">
    <name type="scientific">Companilactobacillus farciminis</name>
    <dbReference type="NCBI Taxonomy" id="1612"/>
    <lineage>
        <taxon>Bacteria</taxon>
        <taxon>Bacillati</taxon>
        <taxon>Bacillota</taxon>
        <taxon>Bacilli</taxon>
        <taxon>Lactobacillales</taxon>
        <taxon>Lactobacillaceae</taxon>
        <taxon>Companilactobacillus</taxon>
    </lineage>
</organism>
<name>A0A921HQV8_9LACO</name>
<dbReference type="AlphaFoldDB" id="A0A921HQV8"/>
<gene>
    <name evidence="1" type="ORF">K8V88_01875</name>
</gene>